<dbReference type="PROSITE" id="PS51379">
    <property type="entry name" value="4FE4S_FER_2"/>
    <property type="match status" value="2"/>
</dbReference>
<dbReference type="Gene3D" id="1.10.1060.10">
    <property type="entry name" value="Alpha-helical ferredoxin"/>
    <property type="match status" value="1"/>
</dbReference>
<dbReference type="RefSeq" id="WP_060567429.1">
    <property type="nucleotide sequence ID" value="NZ_CP040006.1"/>
</dbReference>
<comment type="caution">
    <text evidence="7">The sequence shown here is derived from an EMBL/GenBank/DDBJ whole genome shotgun (WGS) entry which is preliminary data.</text>
</comment>
<dbReference type="GO" id="GO:0009331">
    <property type="term" value="C:glycerol-3-phosphate dehydrogenase (FAD) complex"/>
    <property type="evidence" value="ECO:0007669"/>
    <property type="project" value="InterPro"/>
</dbReference>
<dbReference type="GO" id="GO:0009061">
    <property type="term" value="P:anaerobic respiration"/>
    <property type="evidence" value="ECO:0007669"/>
    <property type="project" value="InterPro"/>
</dbReference>
<dbReference type="GO" id="GO:0051539">
    <property type="term" value="F:4 iron, 4 sulfur cluster binding"/>
    <property type="evidence" value="ECO:0007669"/>
    <property type="project" value="UniProtKB-KW"/>
</dbReference>
<evidence type="ECO:0000313" key="8">
    <source>
        <dbReference type="Proteomes" id="UP000054686"/>
    </source>
</evidence>
<dbReference type="GO" id="GO:0016491">
    <property type="term" value="F:oxidoreductase activity"/>
    <property type="evidence" value="ECO:0007669"/>
    <property type="project" value="UniProtKB-ARBA"/>
</dbReference>
<dbReference type="EMBL" id="LLVT01000003">
    <property type="protein sequence ID" value="KSW10564.1"/>
    <property type="molecule type" value="Genomic_DNA"/>
</dbReference>
<dbReference type="InterPro" id="IPR017896">
    <property type="entry name" value="4Fe4S_Fe-S-bd"/>
</dbReference>
<evidence type="ECO:0000256" key="5">
    <source>
        <dbReference type="ARBA" id="ARBA00023014"/>
    </source>
</evidence>
<dbReference type="Pfam" id="PF13183">
    <property type="entry name" value="Fer4_8"/>
    <property type="match status" value="1"/>
</dbReference>
<dbReference type="InterPro" id="IPR017900">
    <property type="entry name" value="4Fe4S_Fe_S_CS"/>
</dbReference>
<proteinExistence type="predicted"/>
<dbReference type="AlphaFoldDB" id="A0A0V8RRC7"/>
<dbReference type="NCBIfam" id="TIGR03379">
    <property type="entry name" value="glycerol3P_GlpC"/>
    <property type="match status" value="1"/>
</dbReference>
<keyword evidence="4" id="KW-0408">Iron</keyword>
<evidence type="ECO:0000259" key="6">
    <source>
        <dbReference type="PROSITE" id="PS51379"/>
    </source>
</evidence>
<evidence type="ECO:0000256" key="1">
    <source>
        <dbReference type="ARBA" id="ARBA00022485"/>
    </source>
</evidence>
<dbReference type="NCBIfam" id="NF008369">
    <property type="entry name" value="PRK11168.1"/>
    <property type="match status" value="1"/>
</dbReference>
<evidence type="ECO:0000256" key="4">
    <source>
        <dbReference type="ARBA" id="ARBA00023004"/>
    </source>
</evidence>
<name>A0A0V8RRC7_9ACTO</name>
<dbReference type="InterPro" id="IPR017753">
    <property type="entry name" value="G3P_DH_GlpC_su"/>
</dbReference>
<feature type="domain" description="4Fe-4S ferredoxin-type" evidence="6">
    <location>
        <begin position="25"/>
        <end position="55"/>
    </location>
</feature>
<feature type="domain" description="4Fe-4S ferredoxin-type" evidence="6">
    <location>
        <begin position="69"/>
        <end position="99"/>
    </location>
</feature>
<keyword evidence="3" id="KW-0677">Repeat</keyword>
<dbReference type="PANTHER" id="PTHR32479">
    <property type="entry name" value="GLYCOLATE OXIDASE IRON-SULFUR SUBUNIT"/>
    <property type="match status" value="1"/>
</dbReference>
<dbReference type="Pfam" id="PF02754">
    <property type="entry name" value="CCG"/>
    <property type="match status" value="2"/>
</dbReference>
<keyword evidence="5" id="KW-0411">Iron-sulfur</keyword>
<protein>
    <submittedName>
        <fullName evidence="7">Glycerol-3-phosphate dehydrogenase, anaerobic, C subunit</fullName>
    </submittedName>
</protein>
<dbReference type="GO" id="GO:0046872">
    <property type="term" value="F:metal ion binding"/>
    <property type="evidence" value="ECO:0007669"/>
    <property type="project" value="UniProtKB-KW"/>
</dbReference>
<evidence type="ECO:0000256" key="2">
    <source>
        <dbReference type="ARBA" id="ARBA00022723"/>
    </source>
</evidence>
<gene>
    <name evidence="7" type="ORF">APY09_08675</name>
</gene>
<keyword evidence="1" id="KW-0004">4Fe-4S</keyword>
<evidence type="ECO:0000256" key="3">
    <source>
        <dbReference type="ARBA" id="ARBA00022737"/>
    </source>
</evidence>
<dbReference type="InterPro" id="IPR004017">
    <property type="entry name" value="Cys_rich_dom"/>
</dbReference>
<sequence>MTLEMSTLMGPGVEEEDVFALSGDAALRASLDSCVKCTICETQCPVMRVTDLFAGPKYSGPQAERFRKDGQMVDKSIDYCSSCGTCSLVCPQGVKVTEIIHHRRTAMKEAHGIPMRDRLIGRTSLIGTMMTPVAPIANWALDVKPIRMAMEAIIGVHRSAPMPRAYGRTFESWFKKHTPLPNSGTRGQVIFFHGCAGQFFEVETSIHSVMVLEHLGYEVLVPKHGCCGLALQSNGLYDDARKYVSKLTNDLRSVNRDAPIISASGSCGGMLRHEAHEILEMDTPELRDVGSRTWDISEFLLHLYDKGELDTNFQRIDVTIPYHAPCQVKSQGLGKPAIELMSLIPGVTVKDSEQPCCGIAGTYGMKKEKYAIAQAVGAPVFDFIKQVNAELAACDTETCRWQLRTATGANVVHPIWLIHKAYGLPNG</sequence>
<dbReference type="PROSITE" id="PS00198">
    <property type="entry name" value="4FE4S_FER_1"/>
    <property type="match status" value="1"/>
</dbReference>
<dbReference type="PANTHER" id="PTHR32479:SF19">
    <property type="entry name" value="ANAEROBIC GLYCEROL-3-PHOSPHATE DEHYDROGENASE SUBUNIT C"/>
    <property type="match status" value="1"/>
</dbReference>
<dbReference type="Proteomes" id="UP000054686">
    <property type="component" value="Unassembled WGS sequence"/>
</dbReference>
<dbReference type="SUPFAM" id="SSF46548">
    <property type="entry name" value="alpha-helical ferredoxin"/>
    <property type="match status" value="1"/>
</dbReference>
<organism evidence="7 8">
    <name type="scientific">Schaalia odontolytica</name>
    <dbReference type="NCBI Taxonomy" id="1660"/>
    <lineage>
        <taxon>Bacteria</taxon>
        <taxon>Bacillati</taxon>
        <taxon>Actinomycetota</taxon>
        <taxon>Actinomycetes</taxon>
        <taxon>Actinomycetales</taxon>
        <taxon>Actinomycetaceae</taxon>
        <taxon>Schaalia</taxon>
    </lineage>
</organism>
<reference evidence="7 8" key="1">
    <citation type="submission" date="2015-10" db="EMBL/GenBank/DDBJ databases">
        <title>Draft Genome of Actinomyces odontolyticus subsp. actinosynbacter strain XH001.</title>
        <authorList>
            <person name="Mclean J.S."/>
            <person name="He X."/>
        </authorList>
    </citation>
    <scope>NUCLEOTIDE SEQUENCE [LARGE SCALE GENOMIC DNA]</scope>
    <source>
        <strain evidence="7 8">XH001</strain>
    </source>
</reference>
<keyword evidence="2" id="KW-0479">Metal-binding</keyword>
<dbReference type="OrthoDB" id="9770306at2"/>
<dbReference type="GO" id="GO:0016020">
    <property type="term" value="C:membrane"/>
    <property type="evidence" value="ECO:0007669"/>
    <property type="project" value="InterPro"/>
</dbReference>
<accession>A0A0V8RRC7</accession>
<dbReference type="InterPro" id="IPR009051">
    <property type="entry name" value="Helical_ferredxn"/>
</dbReference>
<evidence type="ECO:0000313" key="7">
    <source>
        <dbReference type="EMBL" id="KSW10564.1"/>
    </source>
</evidence>